<keyword evidence="1" id="KW-1133">Transmembrane helix</keyword>
<gene>
    <name evidence="2" type="ORF">J2792_000705</name>
</gene>
<dbReference type="EMBL" id="JAVDRD010000001">
    <property type="protein sequence ID" value="MDR6509865.1"/>
    <property type="molecule type" value="Genomic_DNA"/>
</dbReference>
<organism evidence="2 3">
    <name type="scientific">Novosphingobium capsulatum</name>
    <dbReference type="NCBI Taxonomy" id="13688"/>
    <lineage>
        <taxon>Bacteria</taxon>
        <taxon>Pseudomonadati</taxon>
        <taxon>Pseudomonadota</taxon>
        <taxon>Alphaproteobacteria</taxon>
        <taxon>Sphingomonadales</taxon>
        <taxon>Sphingomonadaceae</taxon>
        <taxon>Novosphingobium</taxon>
    </lineage>
</organism>
<keyword evidence="1" id="KW-0812">Transmembrane</keyword>
<comment type="caution">
    <text evidence="2">The sequence shown here is derived from an EMBL/GenBank/DDBJ whole genome shotgun (WGS) entry which is preliminary data.</text>
</comment>
<evidence type="ECO:0000313" key="3">
    <source>
        <dbReference type="Proteomes" id="UP001184150"/>
    </source>
</evidence>
<feature type="transmembrane region" description="Helical" evidence="1">
    <location>
        <begin position="90"/>
        <end position="119"/>
    </location>
</feature>
<proteinExistence type="predicted"/>
<protein>
    <recommendedName>
        <fullName evidence="4">Tripartite tricarboxylate transporter TctB family protein</fullName>
    </recommendedName>
</protein>
<feature type="transmembrane region" description="Helical" evidence="1">
    <location>
        <begin position="12"/>
        <end position="33"/>
    </location>
</feature>
<evidence type="ECO:0000256" key="1">
    <source>
        <dbReference type="SAM" id="Phobius"/>
    </source>
</evidence>
<dbReference type="RefSeq" id="WP_054131119.1">
    <property type="nucleotide sequence ID" value="NZ_CP140000.1"/>
</dbReference>
<dbReference type="Proteomes" id="UP001184150">
    <property type="component" value="Unassembled WGS sequence"/>
</dbReference>
<evidence type="ECO:0008006" key="4">
    <source>
        <dbReference type="Google" id="ProtNLM"/>
    </source>
</evidence>
<feature type="transmembrane region" description="Helical" evidence="1">
    <location>
        <begin position="53"/>
        <end position="69"/>
    </location>
</feature>
<keyword evidence="3" id="KW-1185">Reference proteome</keyword>
<feature type="transmembrane region" description="Helical" evidence="1">
    <location>
        <begin position="125"/>
        <end position="146"/>
    </location>
</feature>
<sequence length="155" mass="15980">MTNADLHIRRETAISMVINTVLSGVFFLAVFGLHGPVPIWGMGHYVFDFGPQAFAVAFMSTLVPGALSRKALRAGRVASRPSALRLPGNLLLRGLILAVPSAMLALAGAAAVCLALGLAQLPWSVALAAKLGFGAVLALVITPIALRATLAEALG</sequence>
<keyword evidence="1" id="KW-0472">Membrane</keyword>
<accession>A0ABU1MHP9</accession>
<name>A0ABU1MHP9_9SPHN</name>
<evidence type="ECO:0000313" key="2">
    <source>
        <dbReference type="EMBL" id="MDR6509865.1"/>
    </source>
</evidence>
<reference evidence="2 3" key="1">
    <citation type="submission" date="2023-07" db="EMBL/GenBank/DDBJ databases">
        <title>Sorghum-associated microbial communities from plants grown in Nebraska, USA.</title>
        <authorList>
            <person name="Schachtman D."/>
        </authorList>
    </citation>
    <scope>NUCLEOTIDE SEQUENCE [LARGE SCALE GENOMIC DNA]</scope>
    <source>
        <strain evidence="2 3">DS1027</strain>
    </source>
</reference>